<reference evidence="3 4" key="1">
    <citation type="submission" date="2018-06" db="EMBL/GenBank/DDBJ databases">
        <title>A transcriptomic atlas of mushroom development highlights an independent origin of complex multicellularity.</title>
        <authorList>
            <consortium name="DOE Joint Genome Institute"/>
            <person name="Krizsan K."/>
            <person name="Almasi E."/>
            <person name="Merenyi Z."/>
            <person name="Sahu N."/>
            <person name="Viragh M."/>
            <person name="Koszo T."/>
            <person name="Mondo S."/>
            <person name="Kiss B."/>
            <person name="Balint B."/>
            <person name="Kues U."/>
            <person name="Barry K."/>
            <person name="Hegedus J.C."/>
            <person name="Henrissat B."/>
            <person name="Johnson J."/>
            <person name="Lipzen A."/>
            <person name="Ohm R."/>
            <person name="Nagy I."/>
            <person name="Pangilinan J."/>
            <person name="Yan J."/>
            <person name="Xiong Y."/>
            <person name="Grigoriev I.V."/>
            <person name="Hibbett D.S."/>
            <person name="Nagy L.G."/>
        </authorList>
    </citation>
    <scope>NUCLEOTIDE SEQUENCE [LARGE SCALE GENOMIC DNA]</scope>
    <source>
        <strain evidence="3 4">SZMC22713</strain>
    </source>
</reference>
<evidence type="ECO:0000313" key="3">
    <source>
        <dbReference type="EMBL" id="TDL24144.1"/>
    </source>
</evidence>
<evidence type="ECO:0000259" key="2">
    <source>
        <dbReference type="PROSITE" id="PS50280"/>
    </source>
</evidence>
<dbReference type="InterPro" id="IPR001214">
    <property type="entry name" value="SET_dom"/>
</dbReference>
<dbReference type="SUPFAM" id="SSF82199">
    <property type="entry name" value="SET domain"/>
    <property type="match status" value="1"/>
</dbReference>
<dbReference type="VEuPathDB" id="FungiDB:BD410DRAFT_109585"/>
<proteinExistence type="predicted"/>
<dbReference type="Pfam" id="PF00856">
    <property type="entry name" value="SET"/>
    <property type="match status" value="1"/>
</dbReference>
<organism evidence="3 4">
    <name type="scientific">Rickenella mellea</name>
    <dbReference type="NCBI Taxonomy" id="50990"/>
    <lineage>
        <taxon>Eukaryota</taxon>
        <taxon>Fungi</taxon>
        <taxon>Dikarya</taxon>
        <taxon>Basidiomycota</taxon>
        <taxon>Agaricomycotina</taxon>
        <taxon>Agaricomycetes</taxon>
        <taxon>Hymenochaetales</taxon>
        <taxon>Rickenellaceae</taxon>
        <taxon>Rickenella</taxon>
    </lineage>
</organism>
<dbReference type="PANTHER" id="PTHR47332:SF4">
    <property type="entry name" value="SET DOMAIN-CONTAINING PROTEIN 5"/>
    <property type="match status" value="1"/>
</dbReference>
<dbReference type="EMBL" id="ML170167">
    <property type="protein sequence ID" value="TDL24144.1"/>
    <property type="molecule type" value="Genomic_DNA"/>
</dbReference>
<feature type="domain" description="SET" evidence="2">
    <location>
        <begin position="94"/>
        <end position="251"/>
    </location>
</feature>
<dbReference type="InterPro" id="IPR053185">
    <property type="entry name" value="SET_domain_protein"/>
</dbReference>
<dbReference type="InterPro" id="IPR046341">
    <property type="entry name" value="SET_dom_sf"/>
</dbReference>
<dbReference type="OrthoDB" id="265717at2759"/>
<protein>
    <submittedName>
        <fullName evidence="3">SET domain-containing protein</fullName>
    </submittedName>
</protein>
<dbReference type="Proteomes" id="UP000294933">
    <property type="component" value="Unassembled WGS sequence"/>
</dbReference>
<dbReference type="AlphaFoldDB" id="A0A4Y7Q977"/>
<accession>A0A4Y7Q977</accession>
<dbReference type="SMART" id="SM00317">
    <property type="entry name" value="SET"/>
    <property type="match status" value="1"/>
</dbReference>
<dbReference type="PROSITE" id="PS50280">
    <property type="entry name" value="SET"/>
    <property type="match status" value="1"/>
</dbReference>
<evidence type="ECO:0000256" key="1">
    <source>
        <dbReference type="SAM" id="MobiDB-lite"/>
    </source>
</evidence>
<dbReference type="CDD" id="cd20071">
    <property type="entry name" value="SET_SMYD"/>
    <property type="match status" value="1"/>
</dbReference>
<name>A0A4Y7Q977_9AGAM</name>
<dbReference type="STRING" id="50990.A0A4Y7Q977"/>
<gene>
    <name evidence="3" type="ORF">BD410DRAFT_109585</name>
</gene>
<dbReference type="Gene3D" id="2.170.270.10">
    <property type="entry name" value="SET domain"/>
    <property type="match status" value="1"/>
</dbReference>
<dbReference type="PANTHER" id="PTHR47332">
    <property type="entry name" value="SET DOMAIN-CONTAINING PROTEIN 5"/>
    <property type="match status" value="1"/>
</dbReference>
<sequence>MASLNGLRVSQTDRTDPSSLGWPIHVKPVVQLPKTPELISATLKRAGRQELFFRTCRESFQSTSAFCLWIIHEDLCDEYPPEGWGPPPESPTPPPFSIETISGSGRGMVASRFIKSGETIVVERPIVIYPIIYGTYDERGVYGVVEDLLEAGFPALGETERLLYLDLWNCKTLTGTLGNQIRGISRMNGLCTRFTRSKHLPFYAGVFPSISRCNHSCGPNASATFDEETMATRLFARRPIAPGEQITISYIDTEIPYAFHQEELKTKYLFTCPCNYCKPTKPTKPSRPFKHPYWNIANQTTNKYVDLPAEIYASDIRREQIAFRMDHAKKLWVEWLSPSSKQSDKDLVQFHEDAMVILAQEGLESKRISHIAYLAHVCAALKDEGGFRRWGSILISLTGWPEGRDRLEVMKTWKDWLCDPTISPAWGLRLMARGKAQNTPPA</sequence>
<keyword evidence="4" id="KW-1185">Reference proteome</keyword>
<evidence type="ECO:0000313" key="4">
    <source>
        <dbReference type="Proteomes" id="UP000294933"/>
    </source>
</evidence>
<feature type="region of interest" description="Disordered" evidence="1">
    <location>
        <begin position="1"/>
        <end position="20"/>
    </location>
</feature>